<proteinExistence type="predicted"/>
<reference evidence="2" key="1">
    <citation type="journal article" date="2017" name="Front. Plant Sci.">
        <title>Climate Clever Clovers: New Paradigm to Reduce the Environmental Footprint of Ruminants by Breeding Low Methanogenic Forages Utilizing Haplotype Variation.</title>
        <authorList>
            <person name="Kaur P."/>
            <person name="Appels R."/>
            <person name="Bayer P.E."/>
            <person name="Keeble-Gagnere G."/>
            <person name="Wang J."/>
            <person name="Hirakawa H."/>
            <person name="Shirasawa K."/>
            <person name="Vercoe P."/>
            <person name="Stefanova K."/>
            <person name="Durmic Z."/>
            <person name="Nichols P."/>
            <person name="Revell C."/>
            <person name="Isobe S.N."/>
            <person name="Edwards D."/>
            <person name="Erskine W."/>
        </authorList>
    </citation>
    <scope>NUCLEOTIDE SEQUENCE [LARGE SCALE GENOMIC DNA]</scope>
    <source>
        <strain evidence="2">cv. Daliak</strain>
    </source>
</reference>
<name>A0A2Z6P2Z0_TRISU</name>
<dbReference type="Proteomes" id="UP000242715">
    <property type="component" value="Unassembled WGS sequence"/>
</dbReference>
<dbReference type="PANTHER" id="PTHR36617:SF16">
    <property type="entry name" value="OS04G0516500 PROTEIN"/>
    <property type="match status" value="1"/>
</dbReference>
<dbReference type="PANTHER" id="PTHR36617">
    <property type="entry name" value="PROTEIN, PUTATIVE-RELATED"/>
    <property type="match status" value="1"/>
</dbReference>
<gene>
    <name evidence="1" type="ORF">TSUD_288340</name>
</gene>
<accession>A0A2Z6P2Z0</accession>
<dbReference type="AlphaFoldDB" id="A0A2Z6P2Z0"/>
<dbReference type="EMBL" id="DF974881">
    <property type="protein sequence ID" value="GAU50808.1"/>
    <property type="molecule type" value="Genomic_DNA"/>
</dbReference>
<evidence type="ECO:0008006" key="3">
    <source>
        <dbReference type="Google" id="ProtNLM"/>
    </source>
</evidence>
<sequence length="256" mass="30032">MWGGLSTQHKTCWVKRDDICRPKDEARLGIRDRRLVNISLLAKWRWKLLSHETDVWKEVVIARYGNDVIGKRTFGVVDVPRNVSNRWRDLCHLDGDSNWFSLAVGKRVGRGDSTFFWNEVWVGGQSLRQGFPRLFGISLQQDVLIQDAGSLVEGRWQWNLLWRRERFQWEEDQYHDFVDVMLLLSRCTQPPMVPSERSKEKTPRHHRSWLTLIRDGEGLPDLLARTRYVARKLLTCFARARLARASEGSQIHLIIS</sequence>
<evidence type="ECO:0000313" key="2">
    <source>
        <dbReference type="Proteomes" id="UP000242715"/>
    </source>
</evidence>
<dbReference type="OrthoDB" id="1435349at2759"/>
<protein>
    <recommendedName>
        <fullName evidence="3">Reverse transcriptase zinc-binding domain-containing protein</fullName>
    </recommendedName>
</protein>
<evidence type="ECO:0000313" key="1">
    <source>
        <dbReference type="EMBL" id="GAU50808.1"/>
    </source>
</evidence>
<keyword evidence="2" id="KW-1185">Reference proteome</keyword>
<organism evidence="1 2">
    <name type="scientific">Trifolium subterraneum</name>
    <name type="common">Subterranean clover</name>
    <dbReference type="NCBI Taxonomy" id="3900"/>
    <lineage>
        <taxon>Eukaryota</taxon>
        <taxon>Viridiplantae</taxon>
        <taxon>Streptophyta</taxon>
        <taxon>Embryophyta</taxon>
        <taxon>Tracheophyta</taxon>
        <taxon>Spermatophyta</taxon>
        <taxon>Magnoliopsida</taxon>
        <taxon>eudicotyledons</taxon>
        <taxon>Gunneridae</taxon>
        <taxon>Pentapetalae</taxon>
        <taxon>rosids</taxon>
        <taxon>fabids</taxon>
        <taxon>Fabales</taxon>
        <taxon>Fabaceae</taxon>
        <taxon>Papilionoideae</taxon>
        <taxon>50 kb inversion clade</taxon>
        <taxon>NPAAA clade</taxon>
        <taxon>Hologalegina</taxon>
        <taxon>IRL clade</taxon>
        <taxon>Trifolieae</taxon>
        <taxon>Trifolium</taxon>
    </lineage>
</organism>